<reference evidence="7 8" key="1">
    <citation type="submission" date="2017-04" db="EMBL/GenBank/DDBJ databases">
        <authorList>
            <person name="Afonso C.L."/>
            <person name="Miller P.J."/>
            <person name="Scott M.A."/>
            <person name="Spackman E."/>
            <person name="Goraichik I."/>
            <person name="Dimitrov K.M."/>
            <person name="Suarez D.L."/>
            <person name="Swayne D.E."/>
        </authorList>
    </citation>
    <scope>NUCLEOTIDE SEQUENCE [LARGE SCALE GENOMIC DNA]</scope>
    <source>
        <strain evidence="7 8">KR-140</strain>
    </source>
</reference>
<evidence type="ECO:0000259" key="6">
    <source>
        <dbReference type="PROSITE" id="PS51900"/>
    </source>
</evidence>
<keyword evidence="2 4" id="KW-0238">DNA-binding</keyword>
<evidence type="ECO:0000256" key="1">
    <source>
        <dbReference type="ARBA" id="ARBA00022908"/>
    </source>
</evidence>
<dbReference type="Proteomes" id="UP000192582">
    <property type="component" value="Unassembled WGS sequence"/>
</dbReference>
<keyword evidence="1" id="KW-0229">DNA integration</keyword>
<feature type="domain" description="Tyr recombinase" evidence="5">
    <location>
        <begin position="149"/>
        <end position="339"/>
    </location>
</feature>
<organism evidence="7 8">
    <name type="scientific">Deinococcus hopiensis KR-140</name>
    <dbReference type="NCBI Taxonomy" id="695939"/>
    <lineage>
        <taxon>Bacteria</taxon>
        <taxon>Thermotogati</taxon>
        <taxon>Deinococcota</taxon>
        <taxon>Deinococci</taxon>
        <taxon>Deinococcales</taxon>
        <taxon>Deinococcaceae</taxon>
        <taxon>Deinococcus</taxon>
    </lineage>
</organism>
<dbReference type="InterPro" id="IPR013762">
    <property type="entry name" value="Integrase-like_cat_sf"/>
</dbReference>
<keyword evidence="8" id="KW-1185">Reference proteome</keyword>
<accession>A0A1W1VU67</accession>
<evidence type="ECO:0000259" key="5">
    <source>
        <dbReference type="PROSITE" id="PS51898"/>
    </source>
</evidence>
<evidence type="ECO:0000313" key="8">
    <source>
        <dbReference type="Proteomes" id="UP000192582"/>
    </source>
</evidence>
<protein>
    <submittedName>
        <fullName evidence="7">Integrase/recombinase XerC</fullName>
    </submittedName>
</protein>
<dbReference type="SUPFAM" id="SSF56349">
    <property type="entry name" value="DNA breaking-rejoining enzymes"/>
    <property type="match status" value="1"/>
</dbReference>
<feature type="domain" description="Core-binding (CB)" evidence="6">
    <location>
        <begin position="35"/>
        <end position="125"/>
    </location>
</feature>
<dbReference type="InterPro" id="IPR010998">
    <property type="entry name" value="Integrase_recombinase_N"/>
</dbReference>
<dbReference type="AlphaFoldDB" id="A0A1W1VU67"/>
<dbReference type="RefSeq" id="WP_084051066.1">
    <property type="nucleotide sequence ID" value="NZ_FWWU01000010.1"/>
</dbReference>
<name>A0A1W1VU67_9DEIO</name>
<dbReference type="InterPro" id="IPR044068">
    <property type="entry name" value="CB"/>
</dbReference>
<sequence length="345" mass="37766">MTLVLASTWASPDNRRREALRAAHTQNAERLTDLLTFYLQRKTRGRQVSPQTLRNYSVAIRDFLDFTGPPDSPRYSLQNLTAEDLEAYLEHSKARARHSATPGQLALGSVGTYLYGVRALYRALTWAGAVTSNPTLGVSAPRDPTPAHTRKRAVPRTHYRALLDAPDPTHAARDAAILTLGATLGLRAQETVRLGVGDVQLSLRELHVRHGKGGKERRIPLPAAAAAVLARWLEVRRGLEIAGDLTAQHTSLIVSFHRGHLGKPLTTAGLRTIVNRYLREVGLPPDMGGVHTLRRTAGTRLYRATRDLHVVADILGHASVTTSAIYAKLDVDVRLEALEAADQAD</sequence>
<dbReference type="STRING" id="695939.SAMN00790413_06197"/>
<gene>
    <name evidence="7" type="ORF">SAMN00790413_06197</name>
</gene>
<evidence type="ECO:0000313" key="7">
    <source>
        <dbReference type="EMBL" id="SMB96898.1"/>
    </source>
</evidence>
<dbReference type="PANTHER" id="PTHR30349">
    <property type="entry name" value="PHAGE INTEGRASE-RELATED"/>
    <property type="match status" value="1"/>
</dbReference>
<dbReference type="Pfam" id="PF13495">
    <property type="entry name" value="Phage_int_SAM_4"/>
    <property type="match status" value="1"/>
</dbReference>
<dbReference type="InterPro" id="IPR002104">
    <property type="entry name" value="Integrase_catalytic"/>
</dbReference>
<dbReference type="InterPro" id="IPR011010">
    <property type="entry name" value="DNA_brk_join_enz"/>
</dbReference>
<dbReference type="PROSITE" id="PS51900">
    <property type="entry name" value="CB"/>
    <property type="match status" value="1"/>
</dbReference>
<dbReference type="Gene3D" id="1.10.443.10">
    <property type="entry name" value="Intergrase catalytic core"/>
    <property type="match status" value="1"/>
</dbReference>
<evidence type="ECO:0000256" key="3">
    <source>
        <dbReference type="ARBA" id="ARBA00023172"/>
    </source>
</evidence>
<dbReference type="Gene3D" id="1.10.150.130">
    <property type="match status" value="1"/>
</dbReference>
<proteinExistence type="predicted"/>
<dbReference type="EMBL" id="FWWU01000010">
    <property type="protein sequence ID" value="SMB96898.1"/>
    <property type="molecule type" value="Genomic_DNA"/>
</dbReference>
<dbReference type="Pfam" id="PF00589">
    <property type="entry name" value="Phage_integrase"/>
    <property type="match status" value="1"/>
</dbReference>
<evidence type="ECO:0000256" key="2">
    <source>
        <dbReference type="ARBA" id="ARBA00023125"/>
    </source>
</evidence>
<evidence type="ECO:0000256" key="4">
    <source>
        <dbReference type="PROSITE-ProRule" id="PRU01248"/>
    </source>
</evidence>
<dbReference type="GO" id="GO:0003677">
    <property type="term" value="F:DNA binding"/>
    <property type="evidence" value="ECO:0007669"/>
    <property type="project" value="UniProtKB-UniRule"/>
</dbReference>
<keyword evidence="3" id="KW-0233">DNA recombination</keyword>
<dbReference type="GO" id="GO:0006310">
    <property type="term" value="P:DNA recombination"/>
    <property type="evidence" value="ECO:0007669"/>
    <property type="project" value="UniProtKB-KW"/>
</dbReference>
<dbReference type="PANTHER" id="PTHR30349:SF81">
    <property type="entry name" value="TYROSINE RECOMBINASE XERC"/>
    <property type="match status" value="1"/>
</dbReference>
<dbReference type="PROSITE" id="PS51898">
    <property type="entry name" value="TYR_RECOMBINASE"/>
    <property type="match status" value="1"/>
</dbReference>
<dbReference type="InterPro" id="IPR050090">
    <property type="entry name" value="Tyrosine_recombinase_XerCD"/>
</dbReference>
<dbReference type="InterPro" id="IPR004107">
    <property type="entry name" value="Integrase_SAM-like_N"/>
</dbReference>
<dbReference type="OrthoDB" id="9801717at2"/>
<dbReference type="GO" id="GO:0015074">
    <property type="term" value="P:DNA integration"/>
    <property type="evidence" value="ECO:0007669"/>
    <property type="project" value="UniProtKB-KW"/>
</dbReference>